<feature type="region of interest" description="Disordered" evidence="5">
    <location>
        <begin position="83"/>
        <end position="140"/>
    </location>
</feature>
<evidence type="ECO:0000256" key="1">
    <source>
        <dbReference type="ARBA" id="ARBA00022723"/>
    </source>
</evidence>
<dbReference type="SMART" id="SM00355">
    <property type="entry name" value="ZnF_C2H2"/>
    <property type="match status" value="3"/>
</dbReference>
<keyword evidence="2 4" id="KW-0863">Zinc-finger</keyword>
<dbReference type="PROSITE" id="PS00518">
    <property type="entry name" value="ZF_RING_1"/>
    <property type="match status" value="1"/>
</dbReference>
<gene>
    <name evidence="8" type="ORF">OE88DRAFT_1662934</name>
</gene>
<evidence type="ECO:0000256" key="4">
    <source>
        <dbReference type="PROSITE-ProRule" id="PRU00042"/>
    </source>
</evidence>
<dbReference type="GO" id="GO:0008270">
    <property type="term" value="F:zinc ion binding"/>
    <property type="evidence" value="ECO:0007669"/>
    <property type="project" value="UniProtKB-KW"/>
</dbReference>
<feature type="compositionally biased region" description="Low complexity" evidence="5">
    <location>
        <begin position="361"/>
        <end position="375"/>
    </location>
</feature>
<dbReference type="InterPro" id="IPR017907">
    <property type="entry name" value="Znf_RING_CS"/>
</dbReference>
<keyword evidence="9" id="KW-1185">Reference proteome</keyword>
<dbReference type="PROSITE" id="PS00028">
    <property type="entry name" value="ZINC_FINGER_C2H2_1"/>
    <property type="match status" value="1"/>
</dbReference>
<dbReference type="InterPro" id="IPR001841">
    <property type="entry name" value="Znf_RING"/>
</dbReference>
<evidence type="ECO:0000256" key="5">
    <source>
        <dbReference type="SAM" id="MobiDB-lite"/>
    </source>
</evidence>
<feature type="region of interest" description="Disordered" evidence="5">
    <location>
        <begin position="348"/>
        <end position="378"/>
    </location>
</feature>
<accession>A0A5C3MWY2</accession>
<feature type="domain" description="RING-type" evidence="6">
    <location>
        <begin position="468"/>
        <end position="507"/>
    </location>
</feature>
<evidence type="ECO:0000313" key="8">
    <source>
        <dbReference type="EMBL" id="TFK49382.1"/>
    </source>
</evidence>
<keyword evidence="3" id="KW-0862">Zinc</keyword>
<proteinExistence type="predicted"/>
<feature type="domain" description="C2H2-type" evidence="7">
    <location>
        <begin position="142"/>
        <end position="167"/>
    </location>
</feature>
<feature type="region of interest" description="Disordered" evidence="5">
    <location>
        <begin position="227"/>
        <end position="254"/>
    </location>
</feature>
<keyword evidence="1" id="KW-0479">Metal-binding</keyword>
<dbReference type="InterPro" id="IPR013087">
    <property type="entry name" value="Znf_C2H2_type"/>
</dbReference>
<evidence type="ECO:0000259" key="7">
    <source>
        <dbReference type="PROSITE" id="PS50157"/>
    </source>
</evidence>
<evidence type="ECO:0000256" key="2">
    <source>
        <dbReference type="ARBA" id="ARBA00022771"/>
    </source>
</evidence>
<feature type="compositionally biased region" description="Polar residues" evidence="5">
    <location>
        <begin position="227"/>
        <end position="237"/>
    </location>
</feature>
<name>A0A5C3MWY2_9AGAM</name>
<feature type="domain" description="C2H2-type" evidence="7">
    <location>
        <begin position="31"/>
        <end position="59"/>
    </location>
</feature>
<evidence type="ECO:0000313" key="9">
    <source>
        <dbReference type="Proteomes" id="UP000305948"/>
    </source>
</evidence>
<dbReference type="STRING" id="5364.A0A5C3MWY2"/>
<dbReference type="SUPFAM" id="SSF57850">
    <property type="entry name" value="RING/U-box"/>
    <property type="match status" value="1"/>
</dbReference>
<dbReference type="EMBL" id="ML213516">
    <property type="protein sequence ID" value="TFK49382.1"/>
    <property type="molecule type" value="Genomic_DNA"/>
</dbReference>
<organism evidence="8 9">
    <name type="scientific">Heliocybe sulcata</name>
    <dbReference type="NCBI Taxonomy" id="5364"/>
    <lineage>
        <taxon>Eukaryota</taxon>
        <taxon>Fungi</taxon>
        <taxon>Dikarya</taxon>
        <taxon>Basidiomycota</taxon>
        <taxon>Agaricomycotina</taxon>
        <taxon>Agaricomycetes</taxon>
        <taxon>Gloeophyllales</taxon>
        <taxon>Gloeophyllaceae</taxon>
        <taxon>Heliocybe</taxon>
    </lineage>
</organism>
<reference evidence="8 9" key="1">
    <citation type="journal article" date="2019" name="Nat. Ecol. Evol.">
        <title>Megaphylogeny resolves global patterns of mushroom evolution.</title>
        <authorList>
            <person name="Varga T."/>
            <person name="Krizsan K."/>
            <person name="Foldi C."/>
            <person name="Dima B."/>
            <person name="Sanchez-Garcia M."/>
            <person name="Sanchez-Ramirez S."/>
            <person name="Szollosi G.J."/>
            <person name="Szarkandi J.G."/>
            <person name="Papp V."/>
            <person name="Albert L."/>
            <person name="Andreopoulos W."/>
            <person name="Angelini C."/>
            <person name="Antonin V."/>
            <person name="Barry K.W."/>
            <person name="Bougher N.L."/>
            <person name="Buchanan P."/>
            <person name="Buyck B."/>
            <person name="Bense V."/>
            <person name="Catcheside P."/>
            <person name="Chovatia M."/>
            <person name="Cooper J."/>
            <person name="Damon W."/>
            <person name="Desjardin D."/>
            <person name="Finy P."/>
            <person name="Geml J."/>
            <person name="Haridas S."/>
            <person name="Hughes K."/>
            <person name="Justo A."/>
            <person name="Karasinski D."/>
            <person name="Kautmanova I."/>
            <person name="Kiss B."/>
            <person name="Kocsube S."/>
            <person name="Kotiranta H."/>
            <person name="LaButti K.M."/>
            <person name="Lechner B.E."/>
            <person name="Liimatainen K."/>
            <person name="Lipzen A."/>
            <person name="Lukacs Z."/>
            <person name="Mihaltcheva S."/>
            <person name="Morgado L.N."/>
            <person name="Niskanen T."/>
            <person name="Noordeloos M.E."/>
            <person name="Ohm R.A."/>
            <person name="Ortiz-Santana B."/>
            <person name="Ovrebo C."/>
            <person name="Racz N."/>
            <person name="Riley R."/>
            <person name="Savchenko A."/>
            <person name="Shiryaev A."/>
            <person name="Soop K."/>
            <person name="Spirin V."/>
            <person name="Szebenyi C."/>
            <person name="Tomsovsky M."/>
            <person name="Tulloss R.E."/>
            <person name="Uehling J."/>
            <person name="Grigoriev I.V."/>
            <person name="Vagvolgyi C."/>
            <person name="Papp T."/>
            <person name="Martin F.M."/>
            <person name="Miettinen O."/>
            <person name="Hibbett D.S."/>
            <person name="Nagy L.G."/>
        </authorList>
    </citation>
    <scope>NUCLEOTIDE SEQUENCE [LARGE SCALE GENOMIC DNA]</scope>
    <source>
        <strain evidence="8 9">OMC1185</strain>
    </source>
</reference>
<dbReference type="Proteomes" id="UP000305948">
    <property type="component" value="Unassembled WGS sequence"/>
</dbReference>
<dbReference type="AlphaFoldDB" id="A0A5C3MWY2"/>
<protein>
    <recommendedName>
        <fullName evidence="10">RING-type domain-containing protein</fullName>
    </recommendedName>
</protein>
<dbReference type="PROSITE" id="PS50089">
    <property type="entry name" value="ZF_RING_2"/>
    <property type="match status" value="1"/>
</dbReference>
<evidence type="ECO:0000259" key="6">
    <source>
        <dbReference type="PROSITE" id="PS50089"/>
    </source>
</evidence>
<evidence type="ECO:0008006" key="10">
    <source>
        <dbReference type="Google" id="ProtNLM"/>
    </source>
</evidence>
<dbReference type="PROSITE" id="PS50157">
    <property type="entry name" value="ZINC_FINGER_C2H2_2"/>
    <property type="match status" value="2"/>
</dbReference>
<sequence length="522" mass="55754">MVYCNGPFCTNKWFADHAGLQQHMWGSPRHSHCKACKRGFVDKRALLSHKESVHSSYSKSKRSSGYYSGYLLSSASHYSSNAGIASSSTSVASSTPTSSPLPVVARSEEEHPVEKVDEDVKEHPSDDPQSSPQHDQSGRLDHHCHSCYRAFDDGNMLQEHYKASALHPSCAECDVGLPDSHALAEHRLSMHLTFSSEGGPVDDGHESSEEGTLTPQTEAVYGAQAPSPLQQTDSATLESELDDSQQPAAGVRQAADSLVGNHPEDISGNYGGALDVPGERLDTKAHHGDERKTFVGEVALASATLAARIDSPGIVSGQTNGSFIFPIDASTLRPPPSLKIVNEDGVQTDFEDSPTSVDNLSSPPSSFTVSLSPSSEYAEGDEKPVFEGVLDGSSQACAGSESTAISAGSIDCLTPVAGDTRVTIANVLAGHPDTEITESRQTEPTTCVVIATTEEVACQTTPYPSLRCRLCHADPPEDATATMCGHIFCHRCIVNKVIAMPECPCCQTPTLLYCLFRLKLHE</sequence>
<dbReference type="InterPro" id="IPR013083">
    <property type="entry name" value="Znf_RING/FYVE/PHD"/>
</dbReference>
<feature type="compositionally biased region" description="Low complexity" evidence="5">
    <location>
        <begin position="83"/>
        <end position="105"/>
    </location>
</feature>
<dbReference type="OrthoDB" id="6105938at2759"/>
<dbReference type="Gene3D" id="3.30.40.10">
    <property type="entry name" value="Zinc/RING finger domain, C3HC4 (zinc finger)"/>
    <property type="match status" value="1"/>
</dbReference>
<evidence type="ECO:0000256" key="3">
    <source>
        <dbReference type="ARBA" id="ARBA00022833"/>
    </source>
</evidence>
<feature type="compositionally biased region" description="Basic and acidic residues" evidence="5">
    <location>
        <begin position="106"/>
        <end position="126"/>
    </location>
</feature>